<dbReference type="InterPro" id="IPR006143">
    <property type="entry name" value="RND_pump_MFP"/>
</dbReference>
<evidence type="ECO:0000256" key="2">
    <source>
        <dbReference type="SAM" id="Coils"/>
    </source>
</evidence>
<feature type="domain" description="Multidrug resistance protein MdtA-like alpha-helical hairpin" evidence="3">
    <location>
        <begin position="26"/>
        <end position="93"/>
    </location>
</feature>
<protein>
    <submittedName>
        <fullName evidence="5">Multidrug resistance protein MdtE</fullName>
    </submittedName>
</protein>
<feature type="coiled-coil region" evidence="2">
    <location>
        <begin position="19"/>
        <end position="91"/>
    </location>
</feature>
<dbReference type="Gene3D" id="1.10.287.470">
    <property type="entry name" value="Helix hairpin bin"/>
    <property type="match status" value="1"/>
</dbReference>
<comment type="similarity">
    <text evidence="1">Belongs to the membrane fusion protein (MFP) (TC 8.A.1) family.</text>
</comment>
<dbReference type="PANTHER" id="PTHR30469">
    <property type="entry name" value="MULTIDRUG RESISTANCE PROTEIN MDTA"/>
    <property type="match status" value="1"/>
</dbReference>
<name>A0A645CNE3_9ZZZZ</name>
<evidence type="ECO:0000313" key="5">
    <source>
        <dbReference type="EMBL" id="MPM78437.1"/>
    </source>
</evidence>
<dbReference type="EMBL" id="VSSQ01028640">
    <property type="protein sequence ID" value="MPM78437.1"/>
    <property type="molecule type" value="Genomic_DNA"/>
</dbReference>
<organism evidence="5">
    <name type="scientific">bioreactor metagenome</name>
    <dbReference type="NCBI Taxonomy" id="1076179"/>
    <lineage>
        <taxon>unclassified sequences</taxon>
        <taxon>metagenomes</taxon>
        <taxon>ecological metagenomes</taxon>
    </lineage>
</organism>
<dbReference type="Gene3D" id="2.40.420.20">
    <property type="match status" value="1"/>
</dbReference>
<dbReference type="PANTHER" id="PTHR30469:SF15">
    <property type="entry name" value="HLYD FAMILY OF SECRETION PROTEINS"/>
    <property type="match status" value="1"/>
</dbReference>
<comment type="caution">
    <text evidence="5">The sequence shown here is derived from an EMBL/GenBank/DDBJ whole genome shotgun (WGS) entry which is preliminary data.</text>
</comment>
<dbReference type="Pfam" id="PF25954">
    <property type="entry name" value="Beta-barrel_RND_2"/>
    <property type="match status" value="1"/>
</dbReference>
<dbReference type="NCBIfam" id="TIGR01730">
    <property type="entry name" value="RND_mfp"/>
    <property type="match status" value="1"/>
</dbReference>
<dbReference type="InterPro" id="IPR058792">
    <property type="entry name" value="Beta-barrel_RND_2"/>
</dbReference>
<evidence type="ECO:0000256" key="1">
    <source>
        <dbReference type="ARBA" id="ARBA00009477"/>
    </source>
</evidence>
<accession>A0A645CNE3</accession>
<proteinExistence type="inferred from homology"/>
<dbReference type="GO" id="GO:1990281">
    <property type="term" value="C:efflux pump complex"/>
    <property type="evidence" value="ECO:0007669"/>
    <property type="project" value="TreeGrafter"/>
</dbReference>
<keyword evidence="2" id="KW-0175">Coiled coil</keyword>
<evidence type="ECO:0000259" key="4">
    <source>
        <dbReference type="Pfam" id="PF25954"/>
    </source>
</evidence>
<dbReference type="InterPro" id="IPR058624">
    <property type="entry name" value="MdtA-like_HH"/>
</dbReference>
<feature type="domain" description="CusB-like beta-barrel" evidence="4">
    <location>
        <begin position="142"/>
        <end position="217"/>
    </location>
</feature>
<dbReference type="SUPFAM" id="SSF111369">
    <property type="entry name" value="HlyD-like secretion proteins"/>
    <property type="match status" value="1"/>
</dbReference>
<dbReference type="GO" id="GO:0015562">
    <property type="term" value="F:efflux transmembrane transporter activity"/>
    <property type="evidence" value="ECO:0007669"/>
    <property type="project" value="TreeGrafter"/>
</dbReference>
<gene>
    <name evidence="5" type="primary">mdtE_9</name>
    <name evidence="5" type="ORF">SDC9_125448</name>
</gene>
<dbReference type="Gene3D" id="2.40.50.100">
    <property type="match status" value="1"/>
</dbReference>
<sequence>MKAGQLLIELDSGEPAAEYDSQKAQLAVSKAEAEQSKAELEDAAREYERYGRLRKQGYATQQEYDSRATTLATAKADYERARASVSQARAQLAAKGVNLAEYRLCAPITGVVMEDYDLTPGTLVTSGTNAVRVARVDTLRAVVEIPEKDINGIGKGMTASVSCESAGGKSFTGRVSVINPYVDESTRTVTAEILVDNAAAGYILKPGMFANVRFVQKAEERPLLIPTEAIADDGTVMTVEDGKIKTVKIEKGASQNGKTSVKSGLAEGTLVVLSGGRNLKDSDPVETAN</sequence>
<dbReference type="AlphaFoldDB" id="A0A645CNE3"/>
<dbReference type="Pfam" id="PF25876">
    <property type="entry name" value="HH_MFP_RND"/>
    <property type="match status" value="1"/>
</dbReference>
<evidence type="ECO:0000259" key="3">
    <source>
        <dbReference type="Pfam" id="PF25876"/>
    </source>
</evidence>
<reference evidence="5" key="1">
    <citation type="submission" date="2019-08" db="EMBL/GenBank/DDBJ databases">
        <authorList>
            <person name="Kucharzyk K."/>
            <person name="Murdoch R.W."/>
            <person name="Higgins S."/>
            <person name="Loffler F."/>
        </authorList>
    </citation>
    <scope>NUCLEOTIDE SEQUENCE</scope>
</reference>
<dbReference type="Gene3D" id="2.40.30.170">
    <property type="match status" value="1"/>
</dbReference>
<dbReference type="FunFam" id="2.40.30.170:FF:000010">
    <property type="entry name" value="Efflux RND transporter periplasmic adaptor subunit"/>
    <property type="match status" value="1"/>
</dbReference>